<keyword evidence="1" id="KW-0614">Plasmid</keyword>
<evidence type="ECO:0000313" key="1">
    <source>
        <dbReference type="EMBL" id="ACB28224.1"/>
    </source>
</evidence>
<gene>
    <name evidence="1" type="ordered locus">Mrad2831_6302</name>
</gene>
<dbReference type="EMBL" id="CP001003">
    <property type="protein sequence ID" value="ACB28224.1"/>
    <property type="molecule type" value="Genomic_DNA"/>
</dbReference>
<accession>B1M9P9</accession>
<dbReference type="HOGENOM" id="CLU_2168039_0_0_5"/>
<name>B1M9P9_METRJ</name>
<dbReference type="RefSeq" id="WP_012329463.1">
    <property type="nucleotide sequence ID" value="NC_010509.1"/>
</dbReference>
<dbReference type="GeneID" id="6141909"/>
<dbReference type="KEGG" id="mrd:Mrad2831_6302"/>
<evidence type="ECO:0000313" key="2">
    <source>
        <dbReference type="Proteomes" id="UP000006589"/>
    </source>
</evidence>
<dbReference type="AlphaFoldDB" id="B1M9P9"/>
<proteinExistence type="predicted"/>
<geneLocation type="plasmid" evidence="1 2">
    <name>pMRAD02</name>
</geneLocation>
<dbReference type="Proteomes" id="UP000006589">
    <property type="component" value="Plasmid pMRAD02"/>
</dbReference>
<sequence>MSRDRFTVPCHGLVLVASKDCTGGTERRWMLELYRRVPREARSIQLVAIIGDDGESPRFKAPDQTSPDSSHSVWLRSSCVEVPKTSWLRLKALCEGSDAGDEVLEWLSGE</sequence>
<protein>
    <submittedName>
        <fullName evidence="1">Uncharacterized protein</fullName>
    </submittedName>
</protein>
<organism evidence="1 2">
    <name type="scientific">Methylobacterium radiotolerans (strain ATCC 27329 / DSM 1819 / JCM 2831 / NBRC 15690 / NCIMB 10815 / 0-1)</name>
    <dbReference type="NCBI Taxonomy" id="426355"/>
    <lineage>
        <taxon>Bacteria</taxon>
        <taxon>Pseudomonadati</taxon>
        <taxon>Pseudomonadota</taxon>
        <taxon>Alphaproteobacteria</taxon>
        <taxon>Hyphomicrobiales</taxon>
        <taxon>Methylobacteriaceae</taxon>
        <taxon>Methylobacterium</taxon>
    </lineage>
</organism>
<reference evidence="1 2" key="1">
    <citation type="submission" date="2008-03" db="EMBL/GenBank/DDBJ databases">
        <title>Complete sequence of plasmid2 of Methylobacterium radiotolerans JCM 2831.</title>
        <authorList>
            <consortium name="US DOE Joint Genome Institute"/>
            <person name="Copeland A."/>
            <person name="Lucas S."/>
            <person name="Lapidus A."/>
            <person name="Glavina del Rio T."/>
            <person name="Dalin E."/>
            <person name="Tice H."/>
            <person name="Bruce D."/>
            <person name="Goodwin L."/>
            <person name="Pitluck S."/>
            <person name="Kiss H."/>
            <person name="Brettin T."/>
            <person name="Detter J.C."/>
            <person name="Han C."/>
            <person name="Kuske C.R."/>
            <person name="Schmutz J."/>
            <person name="Larimer F."/>
            <person name="Land M."/>
            <person name="Hauser L."/>
            <person name="Kyrpides N."/>
            <person name="Mikhailova N."/>
            <person name="Marx C.J."/>
            <person name="Richardson P."/>
        </authorList>
    </citation>
    <scope>NUCLEOTIDE SEQUENCE [LARGE SCALE GENOMIC DNA]</scope>
    <source>
        <strain evidence="2">ATCC 27329 / DSM 1819 / JCM 2831 / NBRC 15690 / NCIMB 10815 / 0-1</strain>
        <plasmid evidence="2">Plasmid pMRAD02</plasmid>
    </source>
</reference>